<dbReference type="OrthoDB" id="3509545at2"/>
<gene>
    <name evidence="1" type="ORF">E1286_37245</name>
</gene>
<protein>
    <submittedName>
        <fullName evidence="1">Uncharacterized protein</fullName>
    </submittedName>
</protein>
<evidence type="ECO:0000313" key="2">
    <source>
        <dbReference type="Proteomes" id="UP000295302"/>
    </source>
</evidence>
<dbReference type="AlphaFoldDB" id="A0A4R4Y3M4"/>
<dbReference type="EMBL" id="SMKQ01000188">
    <property type="protein sequence ID" value="TDD37462.1"/>
    <property type="molecule type" value="Genomic_DNA"/>
</dbReference>
<reference evidence="1 2" key="1">
    <citation type="submission" date="2019-03" db="EMBL/GenBank/DDBJ databases">
        <title>Draft genome sequences of novel Actinobacteria.</title>
        <authorList>
            <person name="Sahin N."/>
            <person name="Ay H."/>
            <person name="Saygin H."/>
        </authorList>
    </citation>
    <scope>NUCLEOTIDE SEQUENCE [LARGE SCALE GENOMIC DNA]</scope>
    <source>
        <strain evidence="1 2">CH32</strain>
    </source>
</reference>
<dbReference type="Proteomes" id="UP000295302">
    <property type="component" value="Unassembled WGS sequence"/>
</dbReference>
<organism evidence="1 2">
    <name type="scientific">Nonomuraea terrae</name>
    <dbReference type="NCBI Taxonomy" id="2530383"/>
    <lineage>
        <taxon>Bacteria</taxon>
        <taxon>Bacillati</taxon>
        <taxon>Actinomycetota</taxon>
        <taxon>Actinomycetes</taxon>
        <taxon>Streptosporangiales</taxon>
        <taxon>Streptosporangiaceae</taxon>
        <taxon>Nonomuraea</taxon>
    </lineage>
</organism>
<dbReference type="NCBIfam" id="NF038083">
    <property type="entry name" value="CU044_5270_fam"/>
    <property type="match status" value="1"/>
</dbReference>
<evidence type="ECO:0000313" key="1">
    <source>
        <dbReference type="EMBL" id="TDD37462.1"/>
    </source>
</evidence>
<keyword evidence="2" id="KW-1185">Reference proteome</keyword>
<sequence>MALAGAGVVAVAAVAVLRPQGVVVPDGPAGPPPAAASPAVATVVLERAALVAARSPATEIRPDQWFYLKESQHMGADLPTFETWDRMDGARTAIRSEGGRLRVRAAEKGPTHSGRTQREVAALPSDPDALLRHFRGLRQARYPLSICQPRCAPEIADDVKMFGAIGWYMKYAPLMPPETAAGMYRALARIPNVSIEENATDADGRRGIGVRFDAGDGVHASYILDPVDYRYMGVKVVSDGETMGLSVLGSGIVDKPGDLP</sequence>
<dbReference type="InterPro" id="IPR047789">
    <property type="entry name" value="CU044_5270-like"/>
</dbReference>
<proteinExistence type="predicted"/>
<name>A0A4R4Y3M4_9ACTN</name>
<accession>A0A4R4Y3M4</accession>
<comment type="caution">
    <text evidence="1">The sequence shown here is derived from an EMBL/GenBank/DDBJ whole genome shotgun (WGS) entry which is preliminary data.</text>
</comment>